<dbReference type="RefSeq" id="WP_138591791.1">
    <property type="nucleotide sequence ID" value="NZ_PNBX01000040.1"/>
</dbReference>
<comment type="caution">
    <text evidence="2">The sequence shown here is derived from an EMBL/GenBank/DDBJ whole genome shotgun (WGS) entry which is preliminary data.</text>
</comment>
<keyword evidence="1" id="KW-0732">Signal</keyword>
<feature type="signal peptide" evidence="1">
    <location>
        <begin position="1"/>
        <end position="22"/>
    </location>
</feature>
<sequence length="570" mass="63756">MNSITTHVLKPLLMLVTLTCLSACNVTHFEKNNAINLAQKGELVSARTAIKRHYSSQGKNRLLYHLELATYFQLEKDYQQSNKHLTHAKDLLESFYTVSLSETALSQFSGPTYTTFHGQKYYRPLLHVMKALNYNALAIAQPENRTVLQDSALVEMRQLNLYLEALTDETGGYNPSVNDKLTNQIYAILKPILAPKALLSNIDYRDDAFAHFLSGVINEQNGELDSARLQYQRAASAYENGFAKQYQLPPDTTKQAYNNLARVMTKSGGYEIELERLKGKIDPQQQNHLSQLTVIQNIGVAPQRKQFNLVLTADHDSKALVMTPIPFGTHAERQAQIQWFQMLFADTSIFDMLQNYTMGDGSDVALGFVTKRLPLGGLWDNAKKVGLIDALQYGARISVTYLAPPKERIKSTEIWVSGQKHSQLYPFHSIELLTVQNALKNANTEIQLALTREIVKAIGAQKLMQKTGLQQHEVFGSLAKFATSAVNAITAAADTRQWQSLPAQIRVAQIPLPTGEHNIIIKTQLNSGRVINQTEQVNVSGQMSLWQTRTFIDAPPQSKSSTSSSIFNLD</sequence>
<proteinExistence type="predicted"/>
<protein>
    <recommendedName>
        <fullName evidence="4">Tetratricopeptide repeat-containing protein</fullName>
    </recommendedName>
</protein>
<evidence type="ECO:0000256" key="1">
    <source>
        <dbReference type="SAM" id="SignalP"/>
    </source>
</evidence>
<evidence type="ECO:0000313" key="3">
    <source>
        <dbReference type="Proteomes" id="UP000307217"/>
    </source>
</evidence>
<dbReference type="EMBL" id="PNBX01000040">
    <property type="protein sequence ID" value="TMO68328.1"/>
    <property type="molecule type" value="Genomic_DNA"/>
</dbReference>
<evidence type="ECO:0008006" key="4">
    <source>
        <dbReference type="Google" id="ProtNLM"/>
    </source>
</evidence>
<dbReference type="AlphaFoldDB" id="A0A5S3V8Y5"/>
<gene>
    <name evidence="2" type="ORF">CWC19_10245</name>
</gene>
<dbReference type="Proteomes" id="UP000307217">
    <property type="component" value="Unassembled WGS sequence"/>
</dbReference>
<reference evidence="3" key="2">
    <citation type="submission" date="2019-06" db="EMBL/GenBank/DDBJ databases">
        <title>Co-occurence of chitin degradation, pigmentation and bioactivity in marine Pseudoalteromonas.</title>
        <authorList>
            <person name="Sonnenschein E.C."/>
            <person name="Bech P.K."/>
        </authorList>
    </citation>
    <scope>NUCLEOTIDE SEQUENCE [LARGE SCALE GENOMIC DNA]</scope>
    <source>
        <strain evidence="3">S3790</strain>
    </source>
</reference>
<accession>A0A5S3V8Y5</accession>
<dbReference type="OrthoDB" id="9769023at2"/>
<organism evidence="2 3">
    <name type="scientific">Pseudoalteromonas aurantia</name>
    <dbReference type="NCBI Taxonomy" id="43654"/>
    <lineage>
        <taxon>Bacteria</taxon>
        <taxon>Pseudomonadati</taxon>
        <taxon>Pseudomonadota</taxon>
        <taxon>Gammaproteobacteria</taxon>
        <taxon>Alteromonadales</taxon>
        <taxon>Pseudoalteromonadaceae</taxon>
        <taxon>Pseudoalteromonas</taxon>
    </lineage>
</organism>
<reference evidence="2 3" key="1">
    <citation type="submission" date="2018-01" db="EMBL/GenBank/DDBJ databases">
        <authorList>
            <person name="Paulsen S."/>
            <person name="Gram L.K."/>
        </authorList>
    </citation>
    <scope>NUCLEOTIDE SEQUENCE [LARGE SCALE GENOMIC DNA]</scope>
    <source>
        <strain evidence="2 3">S3790</strain>
    </source>
</reference>
<evidence type="ECO:0000313" key="2">
    <source>
        <dbReference type="EMBL" id="TMO68328.1"/>
    </source>
</evidence>
<name>A0A5S3V8Y5_9GAMM</name>
<feature type="chain" id="PRO_5024406241" description="Tetratricopeptide repeat-containing protein" evidence="1">
    <location>
        <begin position="23"/>
        <end position="570"/>
    </location>
</feature>